<organism evidence="2 3">
    <name type="scientific">Geoglobus acetivorans</name>
    <dbReference type="NCBI Taxonomy" id="565033"/>
    <lineage>
        <taxon>Archaea</taxon>
        <taxon>Methanobacteriati</taxon>
        <taxon>Methanobacteriota</taxon>
        <taxon>Archaeoglobi</taxon>
        <taxon>Archaeoglobales</taxon>
        <taxon>Archaeoglobaceae</taxon>
        <taxon>Geoglobus</taxon>
    </lineage>
</organism>
<gene>
    <name evidence="2" type="ORF">GACE_2035</name>
</gene>
<dbReference type="InterPro" id="IPR013561">
    <property type="entry name" value="FilR1_middle_dom"/>
</dbReference>
<dbReference type="RefSeq" id="WP_048093144.1">
    <property type="nucleotide sequence ID" value="NZ_CP009552.1"/>
</dbReference>
<reference evidence="2 3" key="1">
    <citation type="journal article" date="2015" name="Appl. Environ. Microbiol.">
        <title>The Geoglobus acetivorans genome: Fe(III) reduction, acetate utilization, autotrophic growth, and degradation of aromatic compounds in a hyperthermophilic archaeon.</title>
        <authorList>
            <person name="Mardanov A.V."/>
            <person name="Slododkina G.B."/>
            <person name="Slobodkin A.I."/>
            <person name="Beletsky A.V."/>
            <person name="Gavrilov S.N."/>
            <person name="Kublanov I.V."/>
            <person name="Bonch-Osmolovskaya E.A."/>
            <person name="Skryabin K.G."/>
            <person name="Ravin N.V."/>
        </authorList>
    </citation>
    <scope>NUCLEOTIDE SEQUENCE [LARGE SCALE GENOMIC DNA]</scope>
    <source>
        <strain evidence="2 3">SBH6</strain>
    </source>
</reference>
<dbReference type="AlphaFoldDB" id="A0A0A7GG80"/>
<dbReference type="STRING" id="565033.GACE_2035"/>
<evidence type="ECO:0000259" key="1">
    <source>
        <dbReference type="Pfam" id="PF08350"/>
    </source>
</evidence>
<protein>
    <recommendedName>
        <fullName evidence="1">Methanogenesis regulatory protein FilR1 middle domain-containing protein</fullName>
    </recommendedName>
</protein>
<name>A0A0A7GG80_GEOAI</name>
<dbReference type="KEGG" id="gac:GACE_2035"/>
<dbReference type="EMBL" id="CP009552">
    <property type="protein sequence ID" value="AIY91059.1"/>
    <property type="molecule type" value="Genomic_DNA"/>
</dbReference>
<dbReference type="GeneID" id="24798603"/>
<evidence type="ECO:0000313" key="2">
    <source>
        <dbReference type="EMBL" id="AIY91059.1"/>
    </source>
</evidence>
<dbReference type="Pfam" id="PF08350">
    <property type="entry name" value="FilR1_middle"/>
    <property type="match status" value="1"/>
</dbReference>
<sequence>MMCSEVSRILDFAANDRVLEILEAIEREEISDLKKCYPRSTLHYTIQKLKRANLIERRIHRYELTQLGITYLKMIRKFHRCLDRFHNLMDKFPDHRIELPEDFVLRLDELGEFDVVESQNTDVLRPHRIVLGQILRSKEVRGIVPILYPDYPTVFREVVSKVDLLEIIVTEDVWKLVEKYDHVEEHTGKFRVYLADKHPCISLIVTDTFFSAGFYRRSGDFDFWRLLISNDKSATRFGRDLFEHYRRISQRVL</sequence>
<feature type="domain" description="Methanogenesis regulatory protein FilR1 middle" evidence="1">
    <location>
        <begin position="125"/>
        <end position="247"/>
    </location>
</feature>
<accession>A0A0A7GG80</accession>
<proteinExistence type="predicted"/>
<dbReference type="Proteomes" id="UP000030624">
    <property type="component" value="Chromosome"/>
</dbReference>
<dbReference type="Gene3D" id="1.10.10.10">
    <property type="entry name" value="Winged helix-like DNA-binding domain superfamily/Winged helix DNA-binding domain"/>
    <property type="match status" value="1"/>
</dbReference>
<dbReference type="SUPFAM" id="SSF46785">
    <property type="entry name" value="Winged helix' DNA-binding domain"/>
    <property type="match status" value="1"/>
</dbReference>
<dbReference type="InterPro" id="IPR036388">
    <property type="entry name" value="WH-like_DNA-bd_sf"/>
</dbReference>
<dbReference type="InterPro" id="IPR036390">
    <property type="entry name" value="WH_DNA-bd_sf"/>
</dbReference>
<dbReference type="HOGENOM" id="CLU_062767_4_0_2"/>
<evidence type="ECO:0000313" key="3">
    <source>
        <dbReference type="Proteomes" id="UP000030624"/>
    </source>
</evidence>
<dbReference type="eggNOG" id="arCOG04362">
    <property type="taxonomic scope" value="Archaea"/>
</dbReference>